<evidence type="ECO:0000313" key="7">
    <source>
        <dbReference type="Proteomes" id="UP000230750"/>
    </source>
</evidence>
<dbReference type="Proteomes" id="UP000230750">
    <property type="component" value="Unassembled WGS sequence"/>
</dbReference>
<gene>
    <name evidence="6" type="ORF">BSL78_05791</name>
</gene>
<dbReference type="EMBL" id="MRZV01000147">
    <property type="protein sequence ID" value="PIK57283.1"/>
    <property type="molecule type" value="Genomic_DNA"/>
</dbReference>
<dbReference type="PANTHER" id="PTHR46130">
    <property type="entry name" value="LAMGL DOMAIN-CONTAINING PROTEIN"/>
    <property type="match status" value="1"/>
</dbReference>
<keyword evidence="7" id="KW-1185">Reference proteome</keyword>
<feature type="domain" description="Sushi" evidence="5">
    <location>
        <begin position="997"/>
        <end position="1053"/>
    </location>
</feature>
<dbReference type="Gene3D" id="3.40.390.10">
    <property type="entry name" value="Collagenase (Catalytic Domain)"/>
    <property type="match status" value="1"/>
</dbReference>
<dbReference type="InterPro" id="IPR000436">
    <property type="entry name" value="Sushi_SCR_CCP_dom"/>
</dbReference>
<feature type="domain" description="Sushi" evidence="5">
    <location>
        <begin position="938"/>
        <end position="992"/>
    </location>
</feature>
<dbReference type="SUPFAM" id="SSF55486">
    <property type="entry name" value="Metalloproteases ('zincins'), catalytic domain"/>
    <property type="match status" value="1"/>
</dbReference>
<protein>
    <submittedName>
        <fullName evidence="6">Putative pappalysin-1-like</fullName>
    </submittedName>
</protein>
<dbReference type="Pfam" id="PF13385">
    <property type="entry name" value="Laminin_G_3"/>
    <property type="match status" value="1"/>
</dbReference>
<dbReference type="GO" id="GO:0005615">
    <property type="term" value="C:extracellular space"/>
    <property type="evidence" value="ECO:0007669"/>
    <property type="project" value="TreeGrafter"/>
</dbReference>
<feature type="domain" description="Sushi" evidence="5">
    <location>
        <begin position="1188"/>
        <end position="1242"/>
    </location>
</feature>
<dbReference type="Gene3D" id="2.60.120.200">
    <property type="match status" value="1"/>
</dbReference>
<dbReference type="InterPro" id="IPR043543">
    <property type="entry name" value="PAPPA/PAPPA2"/>
</dbReference>
<keyword evidence="2" id="KW-1015">Disulfide bond</keyword>
<sequence length="1247" mass="140692">MTDRSVEPTIIRAHQTYKHDHWTHIVVTYDGSYQLIYIDGALVGKGRGQIGPIFSPVTFICKQLTIGGSGVKGTQFRGMIDILTISPFVFSHEEVARYSQNRESIERHNYTLREEFRNLENWESFDHVYPRLMTSSIPPSIKLELKVPPCGFTVCDNVDLMGRYINEPNLRNMKVLKYRYITVSNDDGSDPVVTTGEIDWQHRLVQDAYRPHNLVWDLEIHFARNSTLKLKTVMLSCTEEQIGDGHCDSECDYELTGYDGGDCFTSVASQHINCTSDMLGDGICHGSCNIGRFSYDNGDCCDRQRTDTLYCRDPNHLERTFISLNRYKKAIGLESTTHLNLYLVPIMETGVMGLAAYPWHSEALTMYGGSVISIDALRYNSTVVIHELGHNLGLLHTHHGISEVSCSHSCRETHPSLSLGDLVQDTNPTPLNFECHDPFGLREYRVCDFDKPPFRNTPYRNFMGFGDDNCVNHFTPQQAARMHCYVDLSYGSWRSSESRTVKPILPYSPTIVRTGVRPHLGPPDSERCRKDSRLWYPPYPREFNCDQSDCYLEMEFDYPVVAKKISIWVTYSPKGTTMDLDLVTTDGDVVSLGMIHVSCDVPYTRTFDTHRTVDKVRLHLWHPTSYVDSILLESEPDHMLCENCSPIYALSRNPPFRDGMIIALSETQFTDRDIEEDIVYSYSLMAVSSGGASGHFPTPTHYYVGQPSLCRYYRGDGECEVHELSTDSWEDCGFIAPGGFQDQWASKAEITQENDTRCDPLKLIGPAPMSKTCRIFDDEDVFEDELSRSLHDAWSPCVVDDLFYEVEVSFGKPVIATSVILHLAAVVDFSSDMPVRVTVFLKSPQGHIHTVAADRIFLGCEDSPYHIRINQNLANPFHYTKYVRLRFNKLFRYIAVYGIRLRNSLTLNPLAIGSCDAGNLYNPSTQSCDDYRRFLPICRDVTNEIRNANTTCSGNQEGDFCQVQCNTGYRPSNVIDLLCTNGIWQNLESAICKPVVCAMPSIINGATSCPSGMAFRKRCTFKCTPPAKLKGGEDSNEIFCQEDGLFSLPGAFCQLLCDAPAIPTNSHLLTKHCIRGGQVVGTKCKFRCATGFESNYSTDVAHYIGSESADLGSETPFTVQAKRLLCSEHCITEPTTKWILSSFHDKKQNDIRKNKSTVQRNHILNSVESVLSSMFTITFMGWTILSACHVSTYSQEFNGKFDCTDGLYYDSRCIMTCPASGMEPQVITCSKFGEWIGQFRICEDIPV</sequence>
<dbReference type="Pfam" id="PF00066">
    <property type="entry name" value="Notch"/>
    <property type="match status" value="1"/>
</dbReference>
<keyword evidence="1" id="KW-0677">Repeat</keyword>
<keyword evidence="3" id="KW-0325">Glycoprotein</keyword>
<evidence type="ECO:0000256" key="2">
    <source>
        <dbReference type="ARBA" id="ARBA00023157"/>
    </source>
</evidence>
<dbReference type="OrthoDB" id="536211at2759"/>
<feature type="domain" description="LNR" evidence="4">
    <location>
        <begin position="267"/>
        <end position="301"/>
    </location>
</feature>
<comment type="caution">
    <text evidence="6">The sequence shown here is derived from an EMBL/GenBank/DDBJ whole genome shotgun (WGS) entry which is preliminary data.</text>
</comment>
<accession>A0A2G8LAI8</accession>
<proteinExistence type="predicted"/>
<evidence type="ECO:0000313" key="6">
    <source>
        <dbReference type="EMBL" id="PIK57283.1"/>
    </source>
</evidence>
<organism evidence="6 7">
    <name type="scientific">Stichopus japonicus</name>
    <name type="common">Sea cucumber</name>
    <dbReference type="NCBI Taxonomy" id="307972"/>
    <lineage>
        <taxon>Eukaryota</taxon>
        <taxon>Metazoa</taxon>
        <taxon>Echinodermata</taxon>
        <taxon>Eleutherozoa</taxon>
        <taxon>Echinozoa</taxon>
        <taxon>Holothuroidea</taxon>
        <taxon>Aspidochirotacea</taxon>
        <taxon>Aspidochirotida</taxon>
        <taxon>Stichopodidae</taxon>
        <taxon>Apostichopus</taxon>
    </lineage>
</organism>
<evidence type="ECO:0000259" key="4">
    <source>
        <dbReference type="SMART" id="SM00004"/>
    </source>
</evidence>
<evidence type="ECO:0000256" key="1">
    <source>
        <dbReference type="ARBA" id="ARBA00022737"/>
    </source>
</evidence>
<reference evidence="6 7" key="1">
    <citation type="journal article" date="2017" name="PLoS Biol.">
        <title>The sea cucumber genome provides insights into morphological evolution and visceral regeneration.</title>
        <authorList>
            <person name="Zhang X."/>
            <person name="Sun L."/>
            <person name="Yuan J."/>
            <person name="Sun Y."/>
            <person name="Gao Y."/>
            <person name="Zhang L."/>
            <person name="Li S."/>
            <person name="Dai H."/>
            <person name="Hamel J.F."/>
            <person name="Liu C."/>
            <person name="Yu Y."/>
            <person name="Liu S."/>
            <person name="Lin W."/>
            <person name="Guo K."/>
            <person name="Jin S."/>
            <person name="Xu P."/>
            <person name="Storey K.B."/>
            <person name="Huan P."/>
            <person name="Zhang T."/>
            <person name="Zhou Y."/>
            <person name="Zhang J."/>
            <person name="Lin C."/>
            <person name="Li X."/>
            <person name="Xing L."/>
            <person name="Huo D."/>
            <person name="Sun M."/>
            <person name="Wang L."/>
            <person name="Mercier A."/>
            <person name="Li F."/>
            <person name="Yang H."/>
            <person name="Xiang J."/>
        </authorList>
    </citation>
    <scope>NUCLEOTIDE SEQUENCE [LARGE SCALE GENOMIC DNA]</scope>
    <source>
        <strain evidence="6">Shaxun</strain>
        <tissue evidence="6">Muscle</tissue>
    </source>
</reference>
<dbReference type="GO" id="GO:0004222">
    <property type="term" value="F:metalloendopeptidase activity"/>
    <property type="evidence" value="ECO:0007669"/>
    <property type="project" value="TreeGrafter"/>
</dbReference>
<name>A0A2G8LAI8_STIJA</name>
<dbReference type="AlphaFoldDB" id="A0A2G8LAI8"/>
<dbReference type="PANTHER" id="PTHR46130:SF3">
    <property type="entry name" value="CHROMOSOME UNDETERMINED SCAFFOLD_33, WHOLE GENOME SHOTGUN SEQUENCE"/>
    <property type="match status" value="1"/>
</dbReference>
<feature type="domain" description="LNR" evidence="4">
    <location>
        <begin position="230"/>
        <end position="264"/>
    </location>
</feature>
<dbReference type="STRING" id="307972.A0A2G8LAI8"/>
<dbReference type="InterPro" id="IPR013320">
    <property type="entry name" value="ConA-like_dom_sf"/>
</dbReference>
<dbReference type="SUPFAM" id="SSF57535">
    <property type="entry name" value="Complement control module/SCR domain"/>
    <property type="match status" value="2"/>
</dbReference>
<dbReference type="GO" id="GO:0006508">
    <property type="term" value="P:proteolysis"/>
    <property type="evidence" value="ECO:0007669"/>
    <property type="project" value="TreeGrafter"/>
</dbReference>
<evidence type="ECO:0000256" key="3">
    <source>
        <dbReference type="ARBA" id="ARBA00023180"/>
    </source>
</evidence>
<dbReference type="SMART" id="SM00032">
    <property type="entry name" value="CCP"/>
    <property type="match status" value="3"/>
</dbReference>
<dbReference type="SUPFAM" id="SSF49899">
    <property type="entry name" value="Concanavalin A-like lectins/glucanases"/>
    <property type="match status" value="1"/>
</dbReference>
<dbReference type="InterPro" id="IPR035976">
    <property type="entry name" value="Sushi/SCR/CCP_sf"/>
</dbReference>
<evidence type="ECO:0000259" key="5">
    <source>
        <dbReference type="SMART" id="SM00032"/>
    </source>
</evidence>
<dbReference type="Gene3D" id="2.10.70.10">
    <property type="entry name" value="Complement Module, domain 1"/>
    <property type="match status" value="1"/>
</dbReference>
<dbReference type="InterPro" id="IPR058897">
    <property type="entry name" value="PAPPA_SD_C"/>
</dbReference>
<dbReference type="InterPro" id="IPR000800">
    <property type="entry name" value="Notch_dom"/>
</dbReference>
<dbReference type="GO" id="GO:0007166">
    <property type="term" value="P:cell surface receptor signaling pathway"/>
    <property type="evidence" value="ECO:0007669"/>
    <property type="project" value="TreeGrafter"/>
</dbReference>
<dbReference type="Gene3D" id="3.30.300.320">
    <property type="match status" value="1"/>
</dbReference>
<dbReference type="SMART" id="SM00004">
    <property type="entry name" value="NL"/>
    <property type="match status" value="2"/>
</dbReference>
<dbReference type="Pfam" id="PF25900">
    <property type="entry name" value="PAPPA"/>
    <property type="match status" value="1"/>
</dbReference>
<dbReference type="InterPro" id="IPR024079">
    <property type="entry name" value="MetalloPept_cat_dom_sf"/>
</dbReference>